<evidence type="ECO:0000313" key="8">
    <source>
        <dbReference type="Proteomes" id="UP000612585"/>
    </source>
</evidence>
<dbReference type="PANTHER" id="PTHR30086:SF20">
    <property type="entry name" value="ARGININE EXPORTER PROTEIN ARGO-RELATED"/>
    <property type="match status" value="1"/>
</dbReference>
<comment type="caution">
    <text evidence="7">The sequence shown here is derived from an EMBL/GenBank/DDBJ whole genome shotgun (WGS) entry which is preliminary data.</text>
</comment>
<protein>
    <submittedName>
        <fullName evidence="7">Threonine transporter RhtB</fullName>
    </submittedName>
</protein>
<keyword evidence="8" id="KW-1185">Reference proteome</keyword>
<sequence length="168" mass="17457">MLVAAGTATGLCVHATLAAVGLSAVVMRSAEAFMVVKLAGAVYLIWLGVTTFRSGRRVSEATKAPARPPWAGHGGYLQGFLGNVLNPKAAAVYLTLVPQFLDPRAGVAGQIAVLAAAHVTVAVTWLTAWTFVVAAARRVIRSRMFRTAINRVSGVVLVGFGVRTAVSG</sequence>
<organism evidence="7 8">
    <name type="scientific">Virgisporangium aurantiacum</name>
    <dbReference type="NCBI Taxonomy" id="175570"/>
    <lineage>
        <taxon>Bacteria</taxon>
        <taxon>Bacillati</taxon>
        <taxon>Actinomycetota</taxon>
        <taxon>Actinomycetes</taxon>
        <taxon>Micromonosporales</taxon>
        <taxon>Micromonosporaceae</taxon>
        <taxon>Virgisporangium</taxon>
    </lineage>
</organism>
<dbReference type="AlphaFoldDB" id="A0A8J4DY39"/>
<evidence type="ECO:0000256" key="1">
    <source>
        <dbReference type="ARBA" id="ARBA00004651"/>
    </source>
</evidence>
<gene>
    <name evidence="7" type="ORF">Vau01_015590</name>
</gene>
<dbReference type="PIRSF" id="PIRSF006324">
    <property type="entry name" value="LeuE"/>
    <property type="match status" value="1"/>
</dbReference>
<dbReference type="Pfam" id="PF01810">
    <property type="entry name" value="LysE"/>
    <property type="match status" value="1"/>
</dbReference>
<dbReference type="GO" id="GO:0015171">
    <property type="term" value="F:amino acid transmembrane transporter activity"/>
    <property type="evidence" value="ECO:0007669"/>
    <property type="project" value="TreeGrafter"/>
</dbReference>
<evidence type="ECO:0000256" key="3">
    <source>
        <dbReference type="ARBA" id="ARBA00022692"/>
    </source>
</evidence>
<feature type="transmembrane region" description="Helical" evidence="6">
    <location>
        <begin position="34"/>
        <end position="55"/>
    </location>
</feature>
<feature type="transmembrane region" description="Helical" evidence="6">
    <location>
        <begin position="108"/>
        <end position="136"/>
    </location>
</feature>
<dbReference type="PANTHER" id="PTHR30086">
    <property type="entry name" value="ARGININE EXPORTER PROTEIN ARGO"/>
    <property type="match status" value="1"/>
</dbReference>
<evidence type="ECO:0000256" key="2">
    <source>
        <dbReference type="ARBA" id="ARBA00022475"/>
    </source>
</evidence>
<keyword evidence="2" id="KW-1003">Cell membrane</keyword>
<evidence type="ECO:0000256" key="4">
    <source>
        <dbReference type="ARBA" id="ARBA00022989"/>
    </source>
</evidence>
<reference evidence="7" key="1">
    <citation type="submission" date="2021-01" db="EMBL/GenBank/DDBJ databases">
        <title>Whole genome shotgun sequence of Virgisporangium aurantiacum NBRC 16421.</title>
        <authorList>
            <person name="Komaki H."/>
            <person name="Tamura T."/>
        </authorList>
    </citation>
    <scope>NUCLEOTIDE SEQUENCE</scope>
    <source>
        <strain evidence="7">NBRC 16421</strain>
    </source>
</reference>
<proteinExistence type="predicted"/>
<name>A0A8J4DY39_9ACTN</name>
<comment type="subcellular location">
    <subcellularLocation>
        <location evidence="1">Cell membrane</location>
        <topology evidence="1">Multi-pass membrane protein</topology>
    </subcellularLocation>
</comment>
<evidence type="ECO:0000313" key="7">
    <source>
        <dbReference type="EMBL" id="GIJ54043.1"/>
    </source>
</evidence>
<dbReference type="EMBL" id="BOPG01000010">
    <property type="protein sequence ID" value="GIJ54043.1"/>
    <property type="molecule type" value="Genomic_DNA"/>
</dbReference>
<dbReference type="Proteomes" id="UP000612585">
    <property type="component" value="Unassembled WGS sequence"/>
</dbReference>
<dbReference type="GO" id="GO:0005886">
    <property type="term" value="C:plasma membrane"/>
    <property type="evidence" value="ECO:0007669"/>
    <property type="project" value="UniProtKB-SubCell"/>
</dbReference>
<accession>A0A8J4DY39</accession>
<keyword evidence="4 6" id="KW-1133">Transmembrane helix</keyword>
<evidence type="ECO:0000256" key="5">
    <source>
        <dbReference type="ARBA" id="ARBA00023136"/>
    </source>
</evidence>
<keyword evidence="3 6" id="KW-0812">Transmembrane</keyword>
<evidence type="ECO:0000256" key="6">
    <source>
        <dbReference type="SAM" id="Phobius"/>
    </source>
</evidence>
<keyword evidence="5 6" id="KW-0472">Membrane</keyword>
<dbReference type="InterPro" id="IPR001123">
    <property type="entry name" value="LeuE-type"/>
</dbReference>